<feature type="non-terminal residue" evidence="1">
    <location>
        <position position="42"/>
    </location>
</feature>
<name>A0A9W4WYZ7_9GLOM</name>
<comment type="caution">
    <text evidence="1">The sequence shown here is derived from an EMBL/GenBank/DDBJ whole genome shotgun (WGS) entry which is preliminary data.</text>
</comment>
<protein>
    <submittedName>
        <fullName evidence="1">7079_t:CDS:1</fullName>
    </submittedName>
</protein>
<evidence type="ECO:0000313" key="2">
    <source>
        <dbReference type="Proteomes" id="UP001153678"/>
    </source>
</evidence>
<gene>
    <name evidence="1" type="ORF">FWILDA_LOCUS17359</name>
</gene>
<dbReference type="AlphaFoldDB" id="A0A9W4WYZ7"/>
<dbReference type="Proteomes" id="UP001153678">
    <property type="component" value="Unassembled WGS sequence"/>
</dbReference>
<accession>A0A9W4WYZ7</accession>
<proteinExistence type="predicted"/>
<feature type="non-terminal residue" evidence="1">
    <location>
        <position position="1"/>
    </location>
</feature>
<sequence length="42" mass="4861">SNNIEKLIIVRKKQITIKRHIKSNLISNDLTSEATTQKLTLR</sequence>
<reference evidence="1" key="1">
    <citation type="submission" date="2022-08" db="EMBL/GenBank/DDBJ databases">
        <authorList>
            <person name="Kallberg Y."/>
            <person name="Tangrot J."/>
            <person name="Rosling A."/>
        </authorList>
    </citation>
    <scope>NUCLEOTIDE SEQUENCE</scope>
    <source>
        <strain evidence="1">Wild A</strain>
    </source>
</reference>
<organism evidence="1 2">
    <name type="scientific">Funneliformis geosporum</name>
    <dbReference type="NCBI Taxonomy" id="1117311"/>
    <lineage>
        <taxon>Eukaryota</taxon>
        <taxon>Fungi</taxon>
        <taxon>Fungi incertae sedis</taxon>
        <taxon>Mucoromycota</taxon>
        <taxon>Glomeromycotina</taxon>
        <taxon>Glomeromycetes</taxon>
        <taxon>Glomerales</taxon>
        <taxon>Glomeraceae</taxon>
        <taxon>Funneliformis</taxon>
    </lineage>
</organism>
<keyword evidence="2" id="KW-1185">Reference proteome</keyword>
<evidence type="ECO:0000313" key="1">
    <source>
        <dbReference type="EMBL" id="CAI2196003.1"/>
    </source>
</evidence>
<dbReference type="EMBL" id="CAMKVN010013452">
    <property type="protein sequence ID" value="CAI2196003.1"/>
    <property type="molecule type" value="Genomic_DNA"/>
</dbReference>